<evidence type="ECO:0000259" key="2">
    <source>
        <dbReference type="Pfam" id="PF01408"/>
    </source>
</evidence>
<reference evidence="4 5" key="1">
    <citation type="submission" date="2018-06" db="EMBL/GenBank/DDBJ databases">
        <title>Genomic Encyclopedia of Type Strains, Phase IV (KMG-IV): sequencing the most valuable type-strain genomes for metagenomic binning, comparative biology and taxonomic classification.</title>
        <authorList>
            <person name="Goeker M."/>
        </authorList>
    </citation>
    <scope>NUCLEOTIDE SEQUENCE [LARGE SCALE GENOMIC DNA]</scope>
    <source>
        <strain evidence="4 5">DSM 18048</strain>
    </source>
</reference>
<dbReference type="InterPro" id="IPR036291">
    <property type="entry name" value="NAD(P)-bd_dom_sf"/>
</dbReference>
<evidence type="ECO:0000313" key="5">
    <source>
        <dbReference type="Proteomes" id="UP000248326"/>
    </source>
</evidence>
<dbReference type="RefSeq" id="WP_170130937.1">
    <property type="nucleotide sequence ID" value="NZ_QJSX01000004.1"/>
</dbReference>
<dbReference type="SUPFAM" id="SSF51735">
    <property type="entry name" value="NAD(P)-binding Rossmann-fold domains"/>
    <property type="match status" value="1"/>
</dbReference>
<dbReference type="Pfam" id="PF01408">
    <property type="entry name" value="GFO_IDH_MocA"/>
    <property type="match status" value="1"/>
</dbReference>
<dbReference type="InterPro" id="IPR000683">
    <property type="entry name" value="Gfo/Idh/MocA-like_OxRdtase_N"/>
</dbReference>
<dbReference type="InterPro" id="IPR050463">
    <property type="entry name" value="Gfo/Idh/MocA_oxidrdct_glycsds"/>
</dbReference>
<keyword evidence="5" id="KW-1185">Reference proteome</keyword>
<gene>
    <name evidence="4" type="ORF">DES52_104303</name>
</gene>
<dbReference type="Proteomes" id="UP000248326">
    <property type="component" value="Unassembled WGS sequence"/>
</dbReference>
<evidence type="ECO:0000256" key="1">
    <source>
        <dbReference type="ARBA" id="ARBA00023002"/>
    </source>
</evidence>
<proteinExistence type="predicted"/>
<evidence type="ECO:0000313" key="4">
    <source>
        <dbReference type="EMBL" id="PYE55028.1"/>
    </source>
</evidence>
<sequence>MSRIRVGVIGTSWWSENMYLASLARHPAAQLVALCGRNQQHAREVARTYGIPRVFADHQELMRDGTLDAAIICTPDDLHFPMTMCALDAGVHVLCEKPLASNSTEAAQMYLKAQERQVRHMVLFTWRWLPHIRYLNDLVRGGYIGRPLQAQFAFQGDYAASDQYMWRFDARRANGIVGDLGSHMIDLALLLMGDVREVDARLDAVMPRNDPDGKPVPPANDTASLILGMEGGAQATVQVSAITAMGGGMRLQTTLAGSEGTIEATYTFNGQGSVLMFRGVRQGDPALRTLEVPKSYGDPQASIFELFAEQSVGPRAFIDAILQYQKAEPGFDVGLKVQRIIDAALKSQATGRRVRPSEV</sequence>
<dbReference type="Pfam" id="PF22725">
    <property type="entry name" value="GFO_IDH_MocA_C3"/>
    <property type="match status" value="1"/>
</dbReference>
<feature type="domain" description="Gfo/Idh/MocA-like oxidoreductase N-terminal" evidence="2">
    <location>
        <begin position="4"/>
        <end position="123"/>
    </location>
</feature>
<dbReference type="AlphaFoldDB" id="A0A318S9W4"/>
<comment type="caution">
    <text evidence="4">The sequence shown here is derived from an EMBL/GenBank/DDBJ whole genome shotgun (WGS) entry which is preliminary data.</text>
</comment>
<protein>
    <submittedName>
        <fullName evidence="4">Putative dehydrogenase</fullName>
    </submittedName>
</protein>
<feature type="domain" description="GFO/IDH/MocA-like oxidoreductase" evidence="3">
    <location>
        <begin position="133"/>
        <end position="263"/>
    </location>
</feature>
<dbReference type="PANTHER" id="PTHR43818:SF11">
    <property type="entry name" value="BCDNA.GH03377"/>
    <property type="match status" value="1"/>
</dbReference>
<dbReference type="PANTHER" id="PTHR43818">
    <property type="entry name" value="BCDNA.GH03377"/>
    <property type="match status" value="1"/>
</dbReference>
<accession>A0A318S9W4</accession>
<dbReference type="EMBL" id="QJSX01000004">
    <property type="protein sequence ID" value="PYE55028.1"/>
    <property type="molecule type" value="Genomic_DNA"/>
</dbReference>
<dbReference type="Gene3D" id="3.40.50.720">
    <property type="entry name" value="NAD(P)-binding Rossmann-like Domain"/>
    <property type="match status" value="1"/>
</dbReference>
<keyword evidence="1" id="KW-0560">Oxidoreductase</keyword>
<evidence type="ECO:0000259" key="3">
    <source>
        <dbReference type="Pfam" id="PF22725"/>
    </source>
</evidence>
<organism evidence="4 5">
    <name type="scientific">Deinococcus yavapaiensis KR-236</name>
    <dbReference type="NCBI Taxonomy" id="694435"/>
    <lineage>
        <taxon>Bacteria</taxon>
        <taxon>Thermotogati</taxon>
        <taxon>Deinococcota</taxon>
        <taxon>Deinococci</taxon>
        <taxon>Deinococcales</taxon>
        <taxon>Deinococcaceae</taxon>
        <taxon>Deinococcus</taxon>
    </lineage>
</organism>
<dbReference type="InterPro" id="IPR055170">
    <property type="entry name" value="GFO_IDH_MocA-like_dom"/>
</dbReference>
<dbReference type="SUPFAM" id="SSF55347">
    <property type="entry name" value="Glyceraldehyde-3-phosphate dehydrogenase-like, C-terminal domain"/>
    <property type="match status" value="1"/>
</dbReference>
<name>A0A318S9W4_9DEIO</name>
<dbReference type="GO" id="GO:0016491">
    <property type="term" value="F:oxidoreductase activity"/>
    <property type="evidence" value="ECO:0007669"/>
    <property type="project" value="UniProtKB-KW"/>
</dbReference>
<dbReference type="Gene3D" id="3.30.360.10">
    <property type="entry name" value="Dihydrodipicolinate Reductase, domain 2"/>
    <property type="match status" value="1"/>
</dbReference>
<dbReference type="GO" id="GO:0000166">
    <property type="term" value="F:nucleotide binding"/>
    <property type="evidence" value="ECO:0007669"/>
    <property type="project" value="InterPro"/>
</dbReference>